<dbReference type="InterPro" id="IPR027417">
    <property type="entry name" value="P-loop_NTPase"/>
</dbReference>
<dbReference type="GO" id="GO:0046316">
    <property type="term" value="F:gluconokinase activity"/>
    <property type="evidence" value="ECO:0007669"/>
    <property type="project" value="UniProtKB-EC"/>
</dbReference>
<dbReference type="InterPro" id="IPR006001">
    <property type="entry name" value="Therm_gnt_kin"/>
</dbReference>
<keyword evidence="4 10" id="KW-0808">Transferase</keyword>
<evidence type="ECO:0000256" key="4">
    <source>
        <dbReference type="ARBA" id="ARBA00022679"/>
    </source>
</evidence>
<dbReference type="SUPFAM" id="SSF52540">
    <property type="entry name" value="P-loop containing nucleoside triphosphate hydrolases"/>
    <property type="match status" value="1"/>
</dbReference>
<dbReference type="CDD" id="cd02021">
    <property type="entry name" value="GntK"/>
    <property type="match status" value="1"/>
</dbReference>
<evidence type="ECO:0000256" key="9">
    <source>
        <dbReference type="ARBA" id="ARBA00048090"/>
    </source>
</evidence>
<dbReference type="PANTHER" id="PTHR43442:SF3">
    <property type="entry name" value="GLUCONOKINASE-RELATED"/>
    <property type="match status" value="1"/>
</dbReference>
<dbReference type="EC" id="2.7.1.12" evidence="3 10"/>
<keyword evidence="6 10" id="KW-0418">Kinase</keyword>
<dbReference type="Gene3D" id="3.40.50.300">
    <property type="entry name" value="P-loop containing nucleotide triphosphate hydrolases"/>
    <property type="match status" value="1"/>
</dbReference>
<comment type="caution">
    <text evidence="11">The sequence shown here is derived from an EMBL/GenBank/DDBJ whole genome shotgun (WGS) entry which is preliminary data.</text>
</comment>
<dbReference type="GO" id="GO:0005737">
    <property type="term" value="C:cytoplasm"/>
    <property type="evidence" value="ECO:0007669"/>
    <property type="project" value="TreeGrafter"/>
</dbReference>
<evidence type="ECO:0000256" key="2">
    <source>
        <dbReference type="ARBA" id="ARBA00008420"/>
    </source>
</evidence>
<evidence type="ECO:0000313" key="11">
    <source>
        <dbReference type="EMBL" id="MDK4306643.1"/>
    </source>
</evidence>
<evidence type="ECO:0000256" key="7">
    <source>
        <dbReference type="ARBA" id="ARBA00022840"/>
    </source>
</evidence>
<keyword evidence="8" id="KW-0311">Gluconate utilization</keyword>
<evidence type="ECO:0000313" key="12">
    <source>
        <dbReference type="Proteomes" id="UP001224412"/>
    </source>
</evidence>
<keyword evidence="5 10" id="KW-0547">Nucleotide-binding</keyword>
<accession>A0AAP4F610</accession>
<dbReference type="NCBIfam" id="TIGR01313">
    <property type="entry name" value="therm_gnt_kin"/>
    <property type="match status" value="1"/>
</dbReference>
<gene>
    <name evidence="11" type="ORF">QPX42_03630</name>
</gene>
<dbReference type="GO" id="GO:0019521">
    <property type="term" value="P:D-gluconate metabolic process"/>
    <property type="evidence" value="ECO:0007669"/>
    <property type="project" value="UniProtKB-KW"/>
</dbReference>
<evidence type="ECO:0000256" key="1">
    <source>
        <dbReference type="ARBA" id="ARBA00004761"/>
    </source>
</evidence>
<evidence type="ECO:0000256" key="8">
    <source>
        <dbReference type="ARBA" id="ARBA00023064"/>
    </source>
</evidence>
<dbReference type="PANTHER" id="PTHR43442">
    <property type="entry name" value="GLUCONOKINASE-RELATED"/>
    <property type="match status" value="1"/>
</dbReference>
<evidence type="ECO:0000256" key="6">
    <source>
        <dbReference type="ARBA" id="ARBA00022777"/>
    </source>
</evidence>
<evidence type="ECO:0000256" key="5">
    <source>
        <dbReference type="ARBA" id="ARBA00022741"/>
    </source>
</evidence>
<dbReference type="RefSeq" id="WP_284588995.1">
    <property type="nucleotide sequence ID" value="NZ_JASNUC010000008.1"/>
</dbReference>
<sequence length="173" mass="19081">MPEHAPDTPLPHHIVVMGVSGSGKTTVGTELANLLGLVYLDGDDFHPQANIDKMASGIPLDDADRWPWLRRVGNWLAEQEHGAIVACSALKHSYREVLLSECPGTVFVHCTGSRELLEQRMLERTKHFMPAHLLDSQLTTLEPLRADEPGASFDVAEPPTLVAEAMKNWITAR</sequence>
<evidence type="ECO:0000256" key="3">
    <source>
        <dbReference type="ARBA" id="ARBA00012054"/>
    </source>
</evidence>
<dbReference type="EMBL" id="JASNVH010000004">
    <property type="protein sequence ID" value="MDK4306643.1"/>
    <property type="molecule type" value="Genomic_DNA"/>
</dbReference>
<evidence type="ECO:0000256" key="10">
    <source>
        <dbReference type="RuleBase" id="RU363066"/>
    </source>
</evidence>
<name>A0AAP4F610_9CORY</name>
<dbReference type="AlphaFoldDB" id="A0AAP4F610"/>
<dbReference type="GO" id="GO:0005524">
    <property type="term" value="F:ATP binding"/>
    <property type="evidence" value="ECO:0007669"/>
    <property type="project" value="UniProtKB-KW"/>
</dbReference>
<keyword evidence="7 10" id="KW-0067">ATP-binding</keyword>
<dbReference type="FunFam" id="3.40.50.300:FF:000522">
    <property type="entry name" value="Gluconokinase"/>
    <property type="match status" value="1"/>
</dbReference>
<comment type="similarity">
    <text evidence="2 10">Belongs to the gluconokinase GntK/GntV family.</text>
</comment>
<reference evidence="11" key="1">
    <citation type="submission" date="2023-05" db="EMBL/GenBank/DDBJ databases">
        <title>Metabolic capabilities are highly conserved among human nasal-associated Corynebacterium species in pangenomic analyses.</title>
        <authorList>
            <person name="Tran T.H."/>
            <person name="Roberts A.Q."/>
            <person name="Escapa I.F."/>
            <person name="Gao W."/>
            <person name="Conlan S."/>
            <person name="Kong H."/>
            <person name="Segre J.A."/>
            <person name="Kelly M.S."/>
            <person name="Lemon K.P."/>
        </authorList>
    </citation>
    <scope>NUCLEOTIDE SEQUENCE</scope>
    <source>
        <strain evidence="11">KPL2773</strain>
    </source>
</reference>
<dbReference type="Proteomes" id="UP001224412">
    <property type="component" value="Unassembled WGS sequence"/>
</dbReference>
<organism evidence="11 12">
    <name type="scientific">Corynebacterium pseudodiphtheriticum</name>
    <dbReference type="NCBI Taxonomy" id="37637"/>
    <lineage>
        <taxon>Bacteria</taxon>
        <taxon>Bacillati</taxon>
        <taxon>Actinomycetota</taxon>
        <taxon>Actinomycetes</taxon>
        <taxon>Mycobacteriales</taxon>
        <taxon>Corynebacteriaceae</taxon>
        <taxon>Corynebacterium</taxon>
    </lineage>
</organism>
<comment type="catalytic activity">
    <reaction evidence="9 10">
        <text>D-gluconate + ATP = 6-phospho-D-gluconate + ADP + H(+)</text>
        <dbReference type="Rhea" id="RHEA:19433"/>
        <dbReference type="ChEBI" id="CHEBI:15378"/>
        <dbReference type="ChEBI" id="CHEBI:18391"/>
        <dbReference type="ChEBI" id="CHEBI:30616"/>
        <dbReference type="ChEBI" id="CHEBI:58759"/>
        <dbReference type="ChEBI" id="CHEBI:456216"/>
        <dbReference type="EC" id="2.7.1.12"/>
    </reaction>
</comment>
<comment type="pathway">
    <text evidence="1">Carbohydrate acid metabolism.</text>
</comment>
<dbReference type="Pfam" id="PF13671">
    <property type="entry name" value="AAA_33"/>
    <property type="match status" value="1"/>
</dbReference>
<proteinExistence type="inferred from homology"/>
<protein>
    <recommendedName>
        <fullName evidence="3 10">Gluconokinase</fullName>
        <ecNumber evidence="3 10">2.7.1.12</ecNumber>
    </recommendedName>
</protein>